<organism evidence="2 3">
    <name type="scientific">Salix purpurea</name>
    <name type="common">Purple osier willow</name>
    <dbReference type="NCBI Taxonomy" id="77065"/>
    <lineage>
        <taxon>Eukaryota</taxon>
        <taxon>Viridiplantae</taxon>
        <taxon>Streptophyta</taxon>
        <taxon>Embryophyta</taxon>
        <taxon>Tracheophyta</taxon>
        <taxon>Spermatophyta</taxon>
        <taxon>Magnoliopsida</taxon>
        <taxon>eudicotyledons</taxon>
        <taxon>Gunneridae</taxon>
        <taxon>Pentapetalae</taxon>
        <taxon>rosids</taxon>
        <taxon>fabids</taxon>
        <taxon>Malpighiales</taxon>
        <taxon>Salicaceae</taxon>
        <taxon>Saliceae</taxon>
        <taxon>Salix</taxon>
    </lineage>
</organism>
<evidence type="ECO:0000313" key="3">
    <source>
        <dbReference type="Proteomes" id="UP001151532"/>
    </source>
</evidence>
<dbReference type="AlphaFoldDB" id="A0A9Q0VRS9"/>
<dbReference type="Proteomes" id="UP001151532">
    <property type="component" value="Chromosome 16"/>
</dbReference>
<feature type="region of interest" description="Disordered" evidence="1">
    <location>
        <begin position="1"/>
        <end position="28"/>
    </location>
</feature>
<reference evidence="2" key="2">
    <citation type="journal article" date="2023" name="Int. J. Mol. Sci.">
        <title>De Novo Assembly and Annotation of 11 Diverse Shrub Willow (Salix) Genomes Reveals Novel Gene Organization in Sex-Linked Regions.</title>
        <authorList>
            <person name="Hyden B."/>
            <person name="Feng K."/>
            <person name="Yates T.B."/>
            <person name="Jawdy S."/>
            <person name="Cereghino C."/>
            <person name="Smart L.B."/>
            <person name="Muchero W."/>
        </authorList>
    </citation>
    <scope>NUCLEOTIDE SEQUENCE</scope>
    <source>
        <tissue evidence="2">Shoot tip</tissue>
    </source>
</reference>
<protein>
    <submittedName>
        <fullName evidence="2">Uncharacterized protein</fullName>
    </submittedName>
</protein>
<dbReference type="EMBL" id="JAPFFK010000007">
    <property type="protein sequence ID" value="KAJ6753487.1"/>
    <property type="molecule type" value="Genomic_DNA"/>
</dbReference>
<gene>
    <name evidence="2" type="ORF">OIU79_026335</name>
</gene>
<comment type="caution">
    <text evidence="2">The sequence shown here is derived from an EMBL/GenBank/DDBJ whole genome shotgun (WGS) entry which is preliminary data.</text>
</comment>
<keyword evidence="3" id="KW-1185">Reference proteome</keyword>
<sequence>MGNCFASPQLIKRKSSSHSPTLASMENTSGSKRVKMIVTKQQLHELLSKKISVEEIWLLGMQNVALCGVNSSSRWQPGLETILEESHKGHLCLELKERASRSEPSLFKKFQNFQYLLCFNHVLLSAVQALSIR</sequence>
<name>A0A9Q0VRS9_SALPP</name>
<proteinExistence type="predicted"/>
<reference evidence="2" key="1">
    <citation type="submission" date="2022-11" db="EMBL/GenBank/DDBJ databases">
        <authorList>
            <person name="Hyden B.L."/>
            <person name="Feng K."/>
            <person name="Yates T."/>
            <person name="Jawdy S."/>
            <person name="Smart L.B."/>
            <person name="Muchero W."/>
        </authorList>
    </citation>
    <scope>NUCLEOTIDE SEQUENCE</scope>
    <source>
        <tissue evidence="2">Shoot tip</tissue>
    </source>
</reference>
<accession>A0A9Q0VRS9</accession>
<evidence type="ECO:0000313" key="2">
    <source>
        <dbReference type="EMBL" id="KAJ6753487.1"/>
    </source>
</evidence>
<dbReference type="OrthoDB" id="1908589at2759"/>
<feature type="compositionally biased region" description="Polar residues" evidence="1">
    <location>
        <begin position="17"/>
        <end position="28"/>
    </location>
</feature>
<evidence type="ECO:0000256" key="1">
    <source>
        <dbReference type="SAM" id="MobiDB-lite"/>
    </source>
</evidence>